<reference evidence="1 2" key="1">
    <citation type="submission" date="2012-06" db="EMBL/GenBank/DDBJ databases">
        <title>The complete chromosome of genome of Turneriella parva DSM 21527.</title>
        <authorList>
            <consortium name="US DOE Joint Genome Institute (JGI-PGF)"/>
            <person name="Lucas S."/>
            <person name="Han J."/>
            <person name="Lapidus A."/>
            <person name="Bruce D."/>
            <person name="Goodwin L."/>
            <person name="Pitluck S."/>
            <person name="Peters L."/>
            <person name="Kyrpides N."/>
            <person name="Mavromatis K."/>
            <person name="Ivanova N."/>
            <person name="Mikhailova N."/>
            <person name="Chertkov O."/>
            <person name="Detter J.C."/>
            <person name="Tapia R."/>
            <person name="Han C."/>
            <person name="Land M."/>
            <person name="Hauser L."/>
            <person name="Markowitz V."/>
            <person name="Cheng J.-F."/>
            <person name="Hugenholtz P."/>
            <person name="Woyke T."/>
            <person name="Wu D."/>
            <person name="Gronow S."/>
            <person name="Wellnitz S."/>
            <person name="Brambilla E."/>
            <person name="Klenk H.-P."/>
            <person name="Eisen J.A."/>
        </authorList>
    </citation>
    <scope>NUCLEOTIDE SEQUENCE [LARGE SCALE GENOMIC DNA]</scope>
    <source>
        <strain evidence="2">ATCC BAA-1111 / DSM 21527 / NCTC 11395 / H</strain>
    </source>
</reference>
<accession>I4B434</accession>
<sequence length="272" mass="31789">MVEAALVEKTVQRLTLRKPARFQINALTKVGRKQLQDVLVEFFNQENLDRSHVLPIHYAIVEVVFNALKANVKFVAFREEIRKQLTRFKISEIEDLLQVIIEERTLREFMAHRVLPEVLRPQVNKIFDLEEKYRAGMGKKLSAEQIELIKRFRLLIRSIDAEVLLVIQPSAELITITVTNNVPMLGRDLERIENSRRYHQKLHKEGRAGEFFDYDNIDTTESAGFGIAMVDQGFYRFGLNPFEHMRIESRNRETLVTLSYPRRVLEKKPAAV</sequence>
<dbReference type="HOGENOM" id="CLU_1022861_0_0_12"/>
<protein>
    <recommendedName>
        <fullName evidence="3">Histidine kinase</fullName>
    </recommendedName>
</protein>
<dbReference type="KEGG" id="tpx:Turpa_1393"/>
<dbReference type="Proteomes" id="UP000006048">
    <property type="component" value="Chromosome"/>
</dbReference>
<evidence type="ECO:0008006" key="3">
    <source>
        <dbReference type="Google" id="ProtNLM"/>
    </source>
</evidence>
<gene>
    <name evidence="1" type="ordered locus">Turpa_1393</name>
</gene>
<dbReference type="AlphaFoldDB" id="I4B434"/>
<keyword evidence="2" id="KW-1185">Reference proteome</keyword>
<dbReference type="OrthoDB" id="337328at2"/>
<organism evidence="1 2">
    <name type="scientific">Turneriella parva (strain ATCC BAA-1111 / DSM 21527 / NCTC 11395 / H)</name>
    <name type="common">Leptospira parva</name>
    <dbReference type="NCBI Taxonomy" id="869212"/>
    <lineage>
        <taxon>Bacteria</taxon>
        <taxon>Pseudomonadati</taxon>
        <taxon>Spirochaetota</taxon>
        <taxon>Spirochaetia</taxon>
        <taxon>Leptospirales</taxon>
        <taxon>Leptospiraceae</taxon>
        <taxon>Turneriella</taxon>
    </lineage>
</organism>
<dbReference type="EMBL" id="CP002959">
    <property type="protein sequence ID" value="AFM12041.1"/>
    <property type="molecule type" value="Genomic_DNA"/>
</dbReference>
<name>I4B434_TURPD</name>
<proteinExistence type="predicted"/>
<evidence type="ECO:0000313" key="1">
    <source>
        <dbReference type="EMBL" id="AFM12041.1"/>
    </source>
</evidence>
<dbReference type="RefSeq" id="WP_014802555.1">
    <property type="nucleotide sequence ID" value="NC_018020.1"/>
</dbReference>
<dbReference type="STRING" id="869212.Turpa_1393"/>
<evidence type="ECO:0000313" key="2">
    <source>
        <dbReference type="Proteomes" id="UP000006048"/>
    </source>
</evidence>